<organism evidence="4 5">
    <name type="scientific">Rhizophagus irregularis</name>
    <dbReference type="NCBI Taxonomy" id="588596"/>
    <lineage>
        <taxon>Eukaryota</taxon>
        <taxon>Fungi</taxon>
        <taxon>Fungi incertae sedis</taxon>
        <taxon>Mucoromycota</taxon>
        <taxon>Glomeromycotina</taxon>
        <taxon>Glomeromycetes</taxon>
        <taxon>Glomerales</taxon>
        <taxon>Glomeraceae</taxon>
        <taxon>Rhizophagus</taxon>
    </lineage>
</organism>
<reference evidence="4 5" key="1">
    <citation type="submission" date="2016-04" db="EMBL/GenBank/DDBJ databases">
        <title>Genome analyses suggest a sexual origin of heterokaryosis in a supposedly ancient asexual fungus.</title>
        <authorList>
            <person name="Ropars J."/>
            <person name="Sedzielewska K."/>
            <person name="Noel J."/>
            <person name="Charron P."/>
            <person name="Farinelli L."/>
            <person name="Marton T."/>
            <person name="Kruger M."/>
            <person name="Pelin A."/>
            <person name="Brachmann A."/>
            <person name="Corradi N."/>
        </authorList>
    </citation>
    <scope>NUCLEOTIDE SEQUENCE [LARGE SCALE GENOMIC DNA]</scope>
    <source>
        <strain evidence="4 5">A5</strain>
    </source>
</reference>
<protein>
    <recommendedName>
        <fullName evidence="3">DDE Tnp4 domain-containing protein</fullName>
    </recommendedName>
</protein>
<dbReference type="AlphaFoldDB" id="A0A2N0NAQ6"/>
<evidence type="ECO:0000313" key="5">
    <source>
        <dbReference type="Proteomes" id="UP000232722"/>
    </source>
</evidence>
<dbReference type="GO" id="GO:0046872">
    <property type="term" value="F:metal ion binding"/>
    <property type="evidence" value="ECO:0007669"/>
    <property type="project" value="UniProtKB-KW"/>
</dbReference>
<gene>
    <name evidence="4" type="ORF">RhiirA5_508538</name>
</gene>
<evidence type="ECO:0000313" key="4">
    <source>
        <dbReference type="EMBL" id="PKB91657.1"/>
    </source>
</evidence>
<feature type="domain" description="DDE Tnp4" evidence="3">
    <location>
        <begin position="55"/>
        <end position="101"/>
    </location>
</feature>
<sequence>MGESTISYALRQFFDVIISKFLTEKIIFPTTESGTNRITNGFKRIREFSNVIGAIDGSHIPIKAPHLFPVDYFNRKGFYFIVLQAVVDHEKKFLDICVGWP</sequence>
<comment type="cofactor">
    <cofactor evidence="1">
        <name>a divalent metal cation</name>
        <dbReference type="ChEBI" id="CHEBI:60240"/>
    </cofactor>
</comment>
<comment type="caution">
    <text evidence="4">The sequence shown here is derived from an EMBL/GenBank/DDBJ whole genome shotgun (WGS) entry which is preliminary data.</text>
</comment>
<dbReference type="Pfam" id="PF13359">
    <property type="entry name" value="DDE_Tnp_4"/>
    <property type="match status" value="1"/>
</dbReference>
<reference evidence="4 5" key="2">
    <citation type="submission" date="2017-09" db="EMBL/GenBank/DDBJ databases">
        <title>Extensive intraspecific genome diversity in a model arbuscular mycorrhizal fungus.</title>
        <authorList>
            <person name="Chen E.C."/>
            <person name="Morin E."/>
            <person name="Beaudet D."/>
            <person name="Noel J."/>
            <person name="Ndikumana S."/>
            <person name="Charron P."/>
            <person name="St-Onge C."/>
            <person name="Giorgi J."/>
            <person name="Grigoriev I.V."/>
            <person name="Roux C."/>
            <person name="Martin F.M."/>
            <person name="Corradi N."/>
        </authorList>
    </citation>
    <scope>NUCLEOTIDE SEQUENCE [LARGE SCALE GENOMIC DNA]</scope>
    <source>
        <strain evidence="4 5">A5</strain>
    </source>
</reference>
<evidence type="ECO:0000256" key="2">
    <source>
        <dbReference type="ARBA" id="ARBA00022723"/>
    </source>
</evidence>
<dbReference type="EMBL" id="LLXJ01014379">
    <property type="protein sequence ID" value="PKB91657.1"/>
    <property type="molecule type" value="Genomic_DNA"/>
</dbReference>
<name>A0A2N0NAQ6_9GLOM</name>
<dbReference type="InterPro" id="IPR027806">
    <property type="entry name" value="HARBI1_dom"/>
</dbReference>
<evidence type="ECO:0000259" key="3">
    <source>
        <dbReference type="Pfam" id="PF13359"/>
    </source>
</evidence>
<keyword evidence="2" id="KW-0479">Metal-binding</keyword>
<accession>A0A2N0NAQ6</accession>
<evidence type="ECO:0000256" key="1">
    <source>
        <dbReference type="ARBA" id="ARBA00001968"/>
    </source>
</evidence>
<dbReference type="Proteomes" id="UP000232722">
    <property type="component" value="Unassembled WGS sequence"/>
</dbReference>
<proteinExistence type="predicted"/>